<name>A0AA48KYI9_9TREE</name>
<dbReference type="InterPro" id="IPR011706">
    <property type="entry name" value="Cu-oxidase_C"/>
</dbReference>
<evidence type="ECO:0000313" key="13">
    <source>
        <dbReference type="Proteomes" id="UP001233271"/>
    </source>
</evidence>
<protein>
    <recommendedName>
        <fullName evidence="14">Laccase</fullName>
    </recommendedName>
</protein>
<dbReference type="Proteomes" id="UP001233271">
    <property type="component" value="Chromosome 2"/>
</dbReference>
<dbReference type="RefSeq" id="XP_060454715.1">
    <property type="nucleotide sequence ID" value="XM_060597864.1"/>
</dbReference>
<dbReference type="KEGG" id="ccac:CcaHIS019_0208110"/>
<evidence type="ECO:0000313" key="12">
    <source>
        <dbReference type="EMBL" id="BEI89449.1"/>
    </source>
</evidence>
<evidence type="ECO:0000259" key="10">
    <source>
        <dbReference type="Pfam" id="PF07731"/>
    </source>
</evidence>
<accession>A0AA48KYI9</accession>
<evidence type="ECO:0000256" key="7">
    <source>
        <dbReference type="SAM" id="MobiDB-lite"/>
    </source>
</evidence>
<keyword evidence="6" id="KW-0325">Glycoprotein</keyword>
<dbReference type="InterPro" id="IPR002355">
    <property type="entry name" value="Cu_oxidase_Cu_BS"/>
</dbReference>
<evidence type="ECO:0000256" key="2">
    <source>
        <dbReference type="ARBA" id="ARBA00022723"/>
    </source>
</evidence>
<keyword evidence="13" id="KW-1185">Reference proteome</keyword>
<keyword evidence="5" id="KW-1015">Disulfide bond</keyword>
<dbReference type="SUPFAM" id="SSF49503">
    <property type="entry name" value="Cupredoxins"/>
    <property type="match status" value="3"/>
</dbReference>
<dbReference type="PROSITE" id="PS00080">
    <property type="entry name" value="MULTICOPPER_OXIDASE2"/>
    <property type="match status" value="1"/>
</dbReference>
<feature type="domain" description="Plastocyanin-like" evidence="11">
    <location>
        <begin position="63"/>
        <end position="171"/>
    </location>
</feature>
<feature type="signal peptide" evidence="8">
    <location>
        <begin position="1"/>
        <end position="18"/>
    </location>
</feature>
<evidence type="ECO:0000256" key="1">
    <source>
        <dbReference type="ARBA" id="ARBA00010609"/>
    </source>
</evidence>
<keyword evidence="8" id="KW-0732">Signal</keyword>
<feature type="chain" id="PRO_5041469346" description="Laccase" evidence="8">
    <location>
        <begin position="19"/>
        <end position="623"/>
    </location>
</feature>
<evidence type="ECO:0000256" key="5">
    <source>
        <dbReference type="ARBA" id="ARBA00023157"/>
    </source>
</evidence>
<keyword evidence="4" id="KW-0186">Copper</keyword>
<feature type="domain" description="Plastocyanin-like" evidence="9">
    <location>
        <begin position="183"/>
        <end position="381"/>
    </location>
</feature>
<evidence type="ECO:0000256" key="4">
    <source>
        <dbReference type="ARBA" id="ARBA00023008"/>
    </source>
</evidence>
<dbReference type="InterPro" id="IPR008972">
    <property type="entry name" value="Cupredoxin"/>
</dbReference>
<dbReference type="AlphaFoldDB" id="A0AA48KYI9"/>
<comment type="similarity">
    <text evidence="1">Belongs to the multicopper oxidase family.</text>
</comment>
<evidence type="ECO:0000259" key="9">
    <source>
        <dbReference type="Pfam" id="PF00394"/>
    </source>
</evidence>
<proteinExistence type="inferred from homology"/>
<dbReference type="GO" id="GO:0016491">
    <property type="term" value="F:oxidoreductase activity"/>
    <property type="evidence" value="ECO:0007669"/>
    <property type="project" value="UniProtKB-KW"/>
</dbReference>
<dbReference type="InterPro" id="IPR001117">
    <property type="entry name" value="Cu-oxidase_2nd"/>
</dbReference>
<dbReference type="Pfam" id="PF07732">
    <property type="entry name" value="Cu-oxidase_3"/>
    <property type="match status" value="1"/>
</dbReference>
<dbReference type="InterPro" id="IPR011707">
    <property type="entry name" value="Cu-oxidase-like_N"/>
</dbReference>
<keyword evidence="3" id="KW-0560">Oxidoreductase</keyword>
<feature type="region of interest" description="Disordered" evidence="7">
    <location>
        <begin position="233"/>
        <end position="264"/>
    </location>
</feature>
<evidence type="ECO:0000256" key="8">
    <source>
        <dbReference type="SAM" id="SignalP"/>
    </source>
</evidence>
<dbReference type="EMBL" id="AP028213">
    <property type="protein sequence ID" value="BEI89449.1"/>
    <property type="molecule type" value="Genomic_DNA"/>
</dbReference>
<organism evidence="12 13">
    <name type="scientific">Cutaneotrichosporon cavernicola</name>
    <dbReference type="NCBI Taxonomy" id="279322"/>
    <lineage>
        <taxon>Eukaryota</taxon>
        <taxon>Fungi</taxon>
        <taxon>Dikarya</taxon>
        <taxon>Basidiomycota</taxon>
        <taxon>Agaricomycotina</taxon>
        <taxon>Tremellomycetes</taxon>
        <taxon>Trichosporonales</taxon>
        <taxon>Trichosporonaceae</taxon>
        <taxon>Cutaneotrichosporon</taxon>
    </lineage>
</organism>
<dbReference type="GO" id="GO:0005507">
    <property type="term" value="F:copper ion binding"/>
    <property type="evidence" value="ECO:0007669"/>
    <property type="project" value="InterPro"/>
</dbReference>
<dbReference type="InterPro" id="IPR045087">
    <property type="entry name" value="Cu-oxidase_fam"/>
</dbReference>
<reference evidence="12" key="1">
    <citation type="journal article" date="2023" name="BMC Genomics">
        <title>Chromosome-level genome assemblies of Cutaneotrichosporon spp. (Trichosporonales, Basidiomycota) reveal imbalanced evolution between nucleotide sequences and chromosome synteny.</title>
        <authorList>
            <person name="Kobayashi Y."/>
            <person name="Kayamori A."/>
            <person name="Aoki K."/>
            <person name="Shiwa Y."/>
            <person name="Matsutani M."/>
            <person name="Fujita N."/>
            <person name="Sugita T."/>
            <person name="Iwasaki W."/>
            <person name="Tanaka N."/>
            <person name="Takashima M."/>
        </authorList>
    </citation>
    <scope>NUCLEOTIDE SEQUENCE</scope>
    <source>
        <strain evidence="12">HIS019</strain>
    </source>
</reference>
<dbReference type="PANTHER" id="PTHR11709:SF414">
    <property type="entry name" value="ADR239WP"/>
    <property type="match status" value="1"/>
</dbReference>
<evidence type="ECO:0000256" key="6">
    <source>
        <dbReference type="ARBA" id="ARBA00023180"/>
    </source>
</evidence>
<dbReference type="PROSITE" id="PS00079">
    <property type="entry name" value="MULTICOPPER_OXIDASE1"/>
    <property type="match status" value="1"/>
</dbReference>
<dbReference type="Pfam" id="PF00394">
    <property type="entry name" value="Cu-oxidase"/>
    <property type="match status" value="1"/>
</dbReference>
<dbReference type="Gene3D" id="2.60.40.420">
    <property type="entry name" value="Cupredoxins - blue copper proteins"/>
    <property type="match status" value="3"/>
</dbReference>
<feature type="domain" description="Plastocyanin-like" evidence="10">
    <location>
        <begin position="495"/>
        <end position="603"/>
    </location>
</feature>
<dbReference type="PANTHER" id="PTHR11709">
    <property type="entry name" value="MULTI-COPPER OXIDASE"/>
    <property type="match status" value="1"/>
</dbReference>
<gene>
    <name evidence="12" type="ORF">CcaverHIS019_0208110</name>
</gene>
<evidence type="ECO:0008006" key="14">
    <source>
        <dbReference type="Google" id="ProtNLM"/>
    </source>
</evidence>
<evidence type="ECO:0000259" key="11">
    <source>
        <dbReference type="Pfam" id="PF07732"/>
    </source>
</evidence>
<feature type="compositionally biased region" description="Pro residues" evidence="7">
    <location>
        <begin position="238"/>
        <end position="263"/>
    </location>
</feature>
<dbReference type="Pfam" id="PF07731">
    <property type="entry name" value="Cu-oxidase_2"/>
    <property type="match status" value="1"/>
</dbReference>
<keyword evidence="2" id="KW-0479">Metal-binding</keyword>
<dbReference type="InterPro" id="IPR033138">
    <property type="entry name" value="Cu_oxidase_CS"/>
</dbReference>
<dbReference type="GeneID" id="85493320"/>
<evidence type="ECO:0000256" key="3">
    <source>
        <dbReference type="ARBA" id="ARBA00023002"/>
    </source>
</evidence>
<sequence length="623" mass="67670">MTLLLLILAAVFACLGRAGEFPEISREVLLGDQSGYWASARHFDILAEPQVREYTFDLSVAYAPVGGLVKRTLLVNGISPGPLIEANVGDNIVVHVQNSMPNTTAMHWHGLRQVNTNFMDGAAGFTQCAIPPGGTFTYSFTVVDSGTYWWHSHVELQYSDGLFGGFIAHAKDDGAKMPPYDDDLLLLIGDLYNTPTNALSWRFFNGLFRPYALTEPMPDGGHINGVSQARCAYVPTNADPPPPDPNQPPPPPPLIPLPPPDPNRPIFNATNECGNYPTTYWNVTAETDKTYRLRLVNVGTHNDMIFSIDDHDLTVIEIDATPVEPYPTKRVRLAVGQRASVLIHTDKPGAHWIRSVLGLNQMTYVGPDVSNTTLAVLRYGCGPTDMPSISADEAAMTTGGFAYGVGGSVQPGDPNEPSWSDKAPTVGPLTVFKPVGAPPAPPSTQTVYTELGVSIMPQGPRITFNNKSWTPMEGASAAIFMVQEGQEIGNDAGDHRGTQFNVVNTDPTAVIDLIIQTPFGAAHPFHLHGHNMWVLAQGMGKFNGTTNLLPTDGAMYRDVVVVPASKTGAHLVLRIKADNPGVWPFHCHMQWHMMFGLLFTLESLPDQIKTMDIPGRELCQMGS</sequence>